<accession>A0A644WVK8</accession>
<evidence type="ECO:0000313" key="2">
    <source>
        <dbReference type="EMBL" id="MPM07966.1"/>
    </source>
</evidence>
<dbReference type="InterPro" id="IPR000424">
    <property type="entry name" value="Primosome_PriB/ssb"/>
</dbReference>
<dbReference type="GO" id="GO:0009295">
    <property type="term" value="C:nucleoid"/>
    <property type="evidence" value="ECO:0007669"/>
    <property type="project" value="TreeGrafter"/>
</dbReference>
<dbReference type="InterPro" id="IPR011344">
    <property type="entry name" value="ssDNA-bd"/>
</dbReference>
<dbReference type="AlphaFoldDB" id="A0A644WVK8"/>
<gene>
    <name evidence="2" type="ORF">SDC9_54277</name>
</gene>
<organism evidence="2">
    <name type="scientific">bioreactor metagenome</name>
    <dbReference type="NCBI Taxonomy" id="1076179"/>
    <lineage>
        <taxon>unclassified sequences</taxon>
        <taxon>metagenomes</taxon>
        <taxon>ecological metagenomes</taxon>
    </lineage>
</organism>
<dbReference type="Gene3D" id="2.40.50.140">
    <property type="entry name" value="Nucleic acid-binding proteins"/>
    <property type="match status" value="1"/>
</dbReference>
<sequence>MELQFENSNDEKARMLVLTGEEEPKKKRNPEKNLVFLEGIVASEPFPKQFSNGNKLVVFTLTFCNNYRTRGGEQIRISEWFQVVSWNKVADVVMNTVHKGARVKLKGRLRSSAWKDQEGVSHRRVQIVATEMKQAA</sequence>
<dbReference type="InterPro" id="IPR012340">
    <property type="entry name" value="NA-bd_OB-fold"/>
</dbReference>
<dbReference type="NCBIfam" id="TIGR00621">
    <property type="entry name" value="ssb"/>
    <property type="match status" value="1"/>
</dbReference>
<evidence type="ECO:0000256" key="1">
    <source>
        <dbReference type="ARBA" id="ARBA00023125"/>
    </source>
</evidence>
<keyword evidence="1 2" id="KW-0238">DNA-binding</keyword>
<dbReference type="PANTHER" id="PTHR10302">
    <property type="entry name" value="SINGLE-STRANDED DNA-BINDING PROTEIN"/>
    <property type="match status" value="1"/>
</dbReference>
<reference evidence="2" key="1">
    <citation type="submission" date="2019-08" db="EMBL/GenBank/DDBJ databases">
        <authorList>
            <person name="Kucharzyk K."/>
            <person name="Murdoch R.W."/>
            <person name="Higgins S."/>
            <person name="Loffler F."/>
        </authorList>
    </citation>
    <scope>NUCLEOTIDE SEQUENCE</scope>
</reference>
<dbReference type="GO" id="GO:0003697">
    <property type="term" value="F:single-stranded DNA binding"/>
    <property type="evidence" value="ECO:0007669"/>
    <property type="project" value="InterPro"/>
</dbReference>
<dbReference type="PANTHER" id="PTHR10302:SF0">
    <property type="entry name" value="SINGLE-STRANDED DNA-BINDING PROTEIN, MITOCHONDRIAL"/>
    <property type="match status" value="1"/>
</dbReference>
<dbReference type="PROSITE" id="PS50935">
    <property type="entry name" value="SSB"/>
    <property type="match status" value="1"/>
</dbReference>
<comment type="caution">
    <text evidence="2">The sequence shown here is derived from an EMBL/GenBank/DDBJ whole genome shotgun (WGS) entry which is preliminary data.</text>
</comment>
<dbReference type="GO" id="GO:0006260">
    <property type="term" value="P:DNA replication"/>
    <property type="evidence" value="ECO:0007669"/>
    <property type="project" value="InterPro"/>
</dbReference>
<name>A0A644WVK8_9ZZZZ</name>
<protein>
    <submittedName>
        <fullName evidence="2">Single-stranded DNA-binding protein</fullName>
    </submittedName>
</protein>
<dbReference type="EMBL" id="VSSQ01001395">
    <property type="protein sequence ID" value="MPM07966.1"/>
    <property type="molecule type" value="Genomic_DNA"/>
</dbReference>
<dbReference type="CDD" id="cd04496">
    <property type="entry name" value="SSB_OBF"/>
    <property type="match status" value="1"/>
</dbReference>
<proteinExistence type="predicted"/>
<dbReference type="SUPFAM" id="SSF50249">
    <property type="entry name" value="Nucleic acid-binding proteins"/>
    <property type="match status" value="1"/>
</dbReference>
<dbReference type="Pfam" id="PF00436">
    <property type="entry name" value="SSB"/>
    <property type="match status" value="1"/>
</dbReference>